<reference evidence="1 2" key="1">
    <citation type="journal article" date="2024" name="Plant Biotechnol. J.">
        <title>Genome and CRISPR/Cas9 system of a widespread forest tree (Populus alba) in the world.</title>
        <authorList>
            <person name="Liu Y.J."/>
            <person name="Jiang P.F."/>
            <person name="Han X.M."/>
            <person name="Li X.Y."/>
            <person name="Wang H.M."/>
            <person name="Wang Y.J."/>
            <person name="Wang X.X."/>
            <person name="Zeng Q.Y."/>
        </authorList>
    </citation>
    <scope>NUCLEOTIDE SEQUENCE [LARGE SCALE GENOMIC DNA]</scope>
    <source>
        <strain evidence="2">cv. PAL-ZL1</strain>
    </source>
</reference>
<accession>A0ACC4C5W0</accession>
<keyword evidence="2" id="KW-1185">Reference proteome</keyword>
<evidence type="ECO:0000313" key="1">
    <source>
        <dbReference type="EMBL" id="KAL3586627.1"/>
    </source>
</evidence>
<sequence>MALLESRSYLLETGASKDKPFILHLWWVVFYQPGFRDLQLKWDHYIILNTETTRVCYSPWYTTLCRNGFKAFPLVLTGQGCFLFHNKDSPEFSSSLGKDEFHYFSDSNHQEWIQLFPSEVLNVDNLNIAMTAFDITASELNIMLWFRCGSNRGCPDDPKDTNSICLENAKRWVKGSKGS</sequence>
<comment type="caution">
    <text evidence="1">The sequence shown here is derived from an EMBL/GenBank/DDBJ whole genome shotgun (WGS) entry which is preliminary data.</text>
</comment>
<organism evidence="1 2">
    <name type="scientific">Populus alba</name>
    <name type="common">White poplar</name>
    <dbReference type="NCBI Taxonomy" id="43335"/>
    <lineage>
        <taxon>Eukaryota</taxon>
        <taxon>Viridiplantae</taxon>
        <taxon>Streptophyta</taxon>
        <taxon>Embryophyta</taxon>
        <taxon>Tracheophyta</taxon>
        <taxon>Spermatophyta</taxon>
        <taxon>Magnoliopsida</taxon>
        <taxon>eudicotyledons</taxon>
        <taxon>Gunneridae</taxon>
        <taxon>Pentapetalae</taxon>
        <taxon>rosids</taxon>
        <taxon>fabids</taxon>
        <taxon>Malpighiales</taxon>
        <taxon>Salicaceae</taxon>
        <taxon>Saliceae</taxon>
        <taxon>Populus</taxon>
    </lineage>
</organism>
<protein>
    <submittedName>
        <fullName evidence="1">Uncharacterized protein</fullName>
    </submittedName>
</protein>
<name>A0ACC4C5W0_POPAL</name>
<proteinExistence type="predicted"/>
<gene>
    <name evidence="1" type="ORF">D5086_013494</name>
</gene>
<dbReference type="Proteomes" id="UP000309997">
    <property type="component" value="Unassembled WGS sequence"/>
</dbReference>
<dbReference type="EMBL" id="RCHU02000006">
    <property type="protein sequence ID" value="KAL3586627.1"/>
    <property type="molecule type" value="Genomic_DNA"/>
</dbReference>
<evidence type="ECO:0000313" key="2">
    <source>
        <dbReference type="Proteomes" id="UP000309997"/>
    </source>
</evidence>